<accession>A0A066RGK2</accession>
<name>A0A066RGK2_ECOLX</name>
<evidence type="ECO:0000313" key="1">
    <source>
        <dbReference type="EMBL" id="NYQ40760.1"/>
    </source>
</evidence>
<protein>
    <recommendedName>
        <fullName evidence="4">Mu prophage protein</fullName>
    </recommendedName>
</protein>
<evidence type="ECO:0008006" key="4">
    <source>
        <dbReference type="Google" id="ProtNLM"/>
    </source>
</evidence>
<gene>
    <name evidence="2" type="ORF">C9160_04400</name>
    <name evidence="1" type="ORF">G4A38_19585</name>
</gene>
<dbReference type="Proteomes" id="UP000306700">
    <property type="component" value="Unassembled WGS sequence"/>
</dbReference>
<evidence type="ECO:0000313" key="3">
    <source>
        <dbReference type="Proteomes" id="UP000306700"/>
    </source>
</evidence>
<dbReference type="EMBL" id="RRNI01000003">
    <property type="protein sequence ID" value="TJH24714.1"/>
    <property type="molecule type" value="Genomic_DNA"/>
</dbReference>
<organism evidence="1">
    <name type="scientific">Escherichia coli</name>
    <dbReference type="NCBI Taxonomy" id="562"/>
    <lineage>
        <taxon>Bacteria</taxon>
        <taxon>Pseudomonadati</taxon>
        <taxon>Pseudomonadota</taxon>
        <taxon>Gammaproteobacteria</taxon>
        <taxon>Enterobacterales</taxon>
        <taxon>Enterobacteriaceae</taxon>
        <taxon>Escherichia</taxon>
    </lineage>
</organism>
<evidence type="ECO:0000313" key="2">
    <source>
        <dbReference type="EMBL" id="TJH24714.1"/>
    </source>
</evidence>
<sequence length="171" mass="19691">MFFKTSNPSALAAWQKYQQDCQKVKDEAKRLEAVLNVACRSVFVSGISGFCFKGLRFMDDKYPFHRDLWRKPTASNGWSCTPRTSRIPKALRVASDELNSLWREYSPVTYARTDALLFWLGIDFSAIMFGPVKWFCVDDVIYLECGVKPANQKMTEILSDEFYAAEKRVRG</sequence>
<comment type="caution">
    <text evidence="1">The sequence shown here is derived from an EMBL/GenBank/DDBJ whole genome shotgun (WGS) entry which is preliminary data.</text>
</comment>
<dbReference type="AlphaFoldDB" id="A0A066RGK2"/>
<proteinExistence type="predicted"/>
<reference evidence="2 3" key="1">
    <citation type="submission" date="2018-12" db="EMBL/GenBank/DDBJ databases">
        <title>Food and Water Safety Consortium.</title>
        <authorList>
            <person name="Tyson S."/>
            <person name="Peterson C.-L."/>
            <person name="Olson A."/>
            <person name="Tyler S."/>
            <person name="Cabral J."/>
            <person name="Lynch T."/>
            <person name="Knox N."/>
            <person name="Van Domselaar G."/>
            <person name="Graham M."/>
        </authorList>
    </citation>
    <scope>NUCLEOTIDE SEQUENCE [LARGE SCALE GENOMIC DNA]</scope>
    <source>
        <strain evidence="2 3">FWSEC0384</strain>
    </source>
</reference>
<reference evidence="1" key="2">
    <citation type="journal article" date="2020" name="J. Appl. Microbiol.">
        <title>Genetic characterization of Shigatoxigenic and enteropathogenic Escherichia coli O80:H2 from diarrheic and septicemic calves and relatedness to human Shigatoxigenic E. coli O80:H2.</title>
        <authorList>
            <person name="Habets A."/>
            <person name="Crombe F."/>
            <person name="Nakamura K."/>
            <person name="Guerin V."/>
            <person name="De Rauw K."/>
            <person name="Pierard D."/>
            <person name="Saulmont M."/>
            <person name="Hayashi T."/>
            <person name="Mainil J.G."/>
            <person name="Thiry D."/>
        </authorList>
    </citation>
    <scope>NUCLEOTIDE SEQUENCE [LARGE SCALE GENOMIC DNA]</scope>
    <source>
        <strain evidence="1">EH3306</strain>
    </source>
</reference>
<dbReference type="EMBL" id="JABUPJ010000029">
    <property type="protein sequence ID" value="NYQ40760.1"/>
    <property type="molecule type" value="Genomic_DNA"/>
</dbReference>
<dbReference type="Proteomes" id="UP000540485">
    <property type="component" value="Unassembled WGS sequence"/>
</dbReference>
<dbReference type="RefSeq" id="WP_000465562.1">
    <property type="nucleotide sequence ID" value="NZ_AP027162.1"/>
</dbReference>